<keyword evidence="2" id="KW-0560">Oxidoreductase</keyword>
<accession>A0A382FJY9</accession>
<dbReference type="PANTHER" id="PTHR48106">
    <property type="entry name" value="QUINONE OXIDOREDUCTASE PIG3-RELATED"/>
    <property type="match status" value="1"/>
</dbReference>
<gene>
    <name evidence="4" type="ORF">METZ01_LOCUS215806</name>
</gene>
<keyword evidence="1" id="KW-0521">NADP</keyword>
<sequence length="340" mass="36796">MSRVIRFHNTGGPEVLQIDECREEPPGPKEVTVRIKAFGVNRAECMLRSGAYIFNPVLPCRIGAEGTGTIEARGRDVQALKIGDTVAIIPFAIADANGYWQGVPGKHGCYGETTTVPASAVIRVPDNLSPIANAASWHQYLTAWGGLFYHAAVTPEDTVLITAASSSTGLAGIQLCKEIDAKVIAATRSEEKVDRLVAVGADHVVDTNSQDLGAEILKITDGQGATVIYDPVSGAIAGTLIRAASPEARIICYGNLDPANIRFPARVALTKRVNIKFYSWGDIARRSELLEKAHSYVYHCLKENTFQPIIDTVFHGLESSVDAHRRMESNQQFGKIIVEL</sequence>
<evidence type="ECO:0000256" key="2">
    <source>
        <dbReference type="ARBA" id="ARBA00023002"/>
    </source>
</evidence>
<dbReference type="InterPro" id="IPR036291">
    <property type="entry name" value="NAD(P)-bd_dom_sf"/>
</dbReference>
<proteinExistence type="predicted"/>
<dbReference type="InterPro" id="IPR013154">
    <property type="entry name" value="ADH-like_N"/>
</dbReference>
<dbReference type="SMART" id="SM00829">
    <property type="entry name" value="PKS_ER"/>
    <property type="match status" value="1"/>
</dbReference>
<dbReference type="PANTHER" id="PTHR48106:SF5">
    <property type="entry name" value="ZINC-CONTAINING ALCOHOL DEHYDROGENASE"/>
    <property type="match status" value="1"/>
</dbReference>
<dbReference type="SUPFAM" id="SSF51735">
    <property type="entry name" value="NAD(P)-binding Rossmann-fold domains"/>
    <property type="match status" value="1"/>
</dbReference>
<reference evidence="4" key="1">
    <citation type="submission" date="2018-05" db="EMBL/GenBank/DDBJ databases">
        <authorList>
            <person name="Lanie J.A."/>
            <person name="Ng W.-L."/>
            <person name="Kazmierczak K.M."/>
            <person name="Andrzejewski T.M."/>
            <person name="Davidsen T.M."/>
            <person name="Wayne K.J."/>
            <person name="Tettelin H."/>
            <person name="Glass J.I."/>
            <person name="Rusch D."/>
            <person name="Podicherti R."/>
            <person name="Tsui H.-C.T."/>
            <person name="Winkler M.E."/>
        </authorList>
    </citation>
    <scope>NUCLEOTIDE SEQUENCE</scope>
</reference>
<organism evidence="4">
    <name type="scientific">marine metagenome</name>
    <dbReference type="NCBI Taxonomy" id="408172"/>
    <lineage>
        <taxon>unclassified sequences</taxon>
        <taxon>metagenomes</taxon>
        <taxon>ecological metagenomes</taxon>
    </lineage>
</organism>
<dbReference type="Gene3D" id="3.90.180.10">
    <property type="entry name" value="Medium-chain alcohol dehydrogenases, catalytic domain"/>
    <property type="match status" value="1"/>
</dbReference>
<dbReference type="EMBL" id="UINC01050232">
    <property type="protein sequence ID" value="SVB62952.1"/>
    <property type="molecule type" value="Genomic_DNA"/>
</dbReference>
<dbReference type="Pfam" id="PF00107">
    <property type="entry name" value="ADH_zinc_N"/>
    <property type="match status" value="1"/>
</dbReference>
<dbReference type="SUPFAM" id="SSF50129">
    <property type="entry name" value="GroES-like"/>
    <property type="match status" value="1"/>
</dbReference>
<name>A0A382FJY9_9ZZZZ</name>
<dbReference type="GO" id="GO:0016651">
    <property type="term" value="F:oxidoreductase activity, acting on NAD(P)H"/>
    <property type="evidence" value="ECO:0007669"/>
    <property type="project" value="TreeGrafter"/>
</dbReference>
<protein>
    <recommendedName>
        <fullName evidence="3">Enoyl reductase (ER) domain-containing protein</fullName>
    </recommendedName>
</protein>
<dbReference type="InterPro" id="IPR013149">
    <property type="entry name" value="ADH-like_C"/>
</dbReference>
<dbReference type="GO" id="GO:0070402">
    <property type="term" value="F:NADPH binding"/>
    <property type="evidence" value="ECO:0007669"/>
    <property type="project" value="TreeGrafter"/>
</dbReference>
<dbReference type="InterPro" id="IPR020843">
    <property type="entry name" value="ER"/>
</dbReference>
<dbReference type="Gene3D" id="3.40.50.720">
    <property type="entry name" value="NAD(P)-binding Rossmann-like Domain"/>
    <property type="match status" value="1"/>
</dbReference>
<evidence type="ECO:0000256" key="1">
    <source>
        <dbReference type="ARBA" id="ARBA00022857"/>
    </source>
</evidence>
<dbReference type="InterPro" id="IPR011032">
    <property type="entry name" value="GroES-like_sf"/>
</dbReference>
<dbReference type="CDD" id="cd08268">
    <property type="entry name" value="MDR2"/>
    <property type="match status" value="1"/>
</dbReference>
<feature type="domain" description="Enoyl reductase (ER)" evidence="3">
    <location>
        <begin position="11"/>
        <end position="338"/>
    </location>
</feature>
<evidence type="ECO:0000259" key="3">
    <source>
        <dbReference type="SMART" id="SM00829"/>
    </source>
</evidence>
<evidence type="ECO:0000313" key="4">
    <source>
        <dbReference type="EMBL" id="SVB62952.1"/>
    </source>
</evidence>
<dbReference type="AlphaFoldDB" id="A0A382FJY9"/>
<dbReference type="Pfam" id="PF08240">
    <property type="entry name" value="ADH_N"/>
    <property type="match status" value="1"/>
</dbReference>